<dbReference type="PROSITE" id="PS51318">
    <property type="entry name" value="TAT"/>
    <property type="match status" value="1"/>
</dbReference>
<dbReference type="Pfam" id="PF13416">
    <property type="entry name" value="SBP_bac_8"/>
    <property type="match status" value="1"/>
</dbReference>
<protein>
    <submittedName>
        <fullName evidence="1">ABC transporter substrate-binding protein</fullName>
    </submittedName>
</protein>
<dbReference type="Gene3D" id="3.40.190.10">
    <property type="entry name" value="Periplasmic binding protein-like II"/>
    <property type="match status" value="2"/>
</dbReference>
<sequence>MIDTTRGTDDMSSTFSRRRLLQAGAVLGVAAPVLAACGFAPRQQSDGIRFSSYGDQKKLGLRGQLADLYTQGHPDVKVTFEGSATAEYWDKLATQMAGGNAPDVINIDIARIGQYSAGGALAPVDEFIPAMIKTEFFDENLLVQGRVDGKQYGVPVAMSTYSMAYDVTALDSIGVAHPDGTWTWEDYAALCNEIRRASGNTLYGSEDPSGDPQSLEIFLRSKGEALYRDRTDLGFTEDSLAEWFEYWAALRSSGGVIPADIAAQSQYGDWPTMPIVKKIAPLGHIYTANLQGGMQSLTDHTIDITLPPRYTKDGKAPQFPAPSSYLSLNARCTRKADAADFINWFANGEEAAHTLRLISGPPASSAARDVLLAGQLEPSEKQVLDYTNLALENTLPPPPPAPPSSTAVADLLLKTSQDIAFGSTSVQDGVRTFFTDARKSLAA</sequence>
<evidence type="ECO:0000313" key="2">
    <source>
        <dbReference type="Proteomes" id="UP001499967"/>
    </source>
</evidence>
<accession>A0ABN1Q1H2</accession>
<dbReference type="PANTHER" id="PTHR43649">
    <property type="entry name" value="ARABINOSE-BINDING PROTEIN-RELATED"/>
    <property type="match status" value="1"/>
</dbReference>
<name>A0ABN1Q1H2_9PSEU</name>
<dbReference type="InterPro" id="IPR006059">
    <property type="entry name" value="SBP"/>
</dbReference>
<keyword evidence="2" id="KW-1185">Reference proteome</keyword>
<gene>
    <name evidence="1" type="ORF">GCM10009559_28800</name>
</gene>
<dbReference type="Proteomes" id="UP001499967">
    <property type="component" value="Unassembled WGS sequence"/>
</dbReference>
<reference evidence="1 2" key="1">
    <citation type="journal article" date="2019" name="Int. J. Syst. Evol. Microbiol.">
        <title>The Global Catalogue of Microorganisms (GCM) 10K type strain sequencing project: providing services to taxonomists for standard genome sequencing and annotation.</title>
        <authorList>
            <consortium name="The Broad Institute Genomics Platform"/>
            <consortium name="The Broad Institute Genome Sequencing Center for Infectious Disease"/>
            <person name="Wu L."/>
            <person name="Ma J."/>
        </authorList>
    </citation>
    <scope>NUCLEOTIDE SEQUENCE [LARGE SCALE GENOMIC DNA]</scope>
    <source>
        <strain evidence="1 2">JCM 11117</strain>
    </source>
</reference>
<dbReference type="EMBL" id="BAAAHP010000075">
    <property type="protein sequence ID" value="GAA0936389.1"/>
    <property type="molecule type" value="Genomic_DNA"/>
</dbReference>
<organism evidence="1 2">
    <name type="scientific">Pseudonocardia zijingensis</name>
    <dbReference type="NCBI Taxonomy" id="153376"/>
    <lineage>
        <taxon>Bacteria</taxon>
        <taxon>Bacillati</taxon>
        <taxon>Actinomycetota</taxon>
        <taxon>Actinomycetes</taxon>
        <taxon>Pseudonocardiales</taxon>
        <taxon>Pseudonocardiaceae</taxon>
        <taxon>Pseudonocardia</taxon>
    </lineage>
</organism>
<dbReference type="SUPFAM" id="SSF53850">
    <property type="entry name" value="Periplasmic binding protein-like II"/>
    <property type="match status" value="1"/>
</dbReference>
<dbReference type="InterPro" id="IPR050490">
    <property type="entry name" value="Bact_solute-bd_prot1"/>
</dbReference>
<evidence type="ECO:0000313" key="1">
    <source>
        <dbReference type="EMBL" id="GAA0936389.1"/>
    </source>
</evidence>
<comment type="caution">
    <text evidence="1">The sequence shown here is derived from an EMBL/GenBank/DDBJ whole genome shotgun (WGS) entry which is preliminary data.</text>
</comment>
<dbReference type="InterPro" id="IPR006311">
    <property type="entry name" value="TAT_signal"/>
</dbReference>
<proteinExistence type="predicted"/>
<dbReference type="PANTHER" id="PTHR43649:SF30">
    <property type="entry name" value="ABC TRANSPORTER SUBSTRATE-BINDING PROTEIN"/>
    <property type="match status" value="1"/>
</dbReference>